<name>A0ABW3QMD3_9PSEU</name>
<comment type="caution">
    <text evidence="1">The sequence shown here is derived from an EMBL/GenBank/DDBJ whole genome shotgun (WGS) entry which is preliminary data.</text>
</comment>
<evidence type="ECO:0000313" key="1">
    <source>
        <dbReference type="EMBL" id="MFD1145558.1"/>
    </source>
</evidence>
<evidence type="ECO:0008006" key="3">
    <source>
        <dbReference type="Google" id="ProtNLM"/>
    </source>
</evidence>
<protein>
    <recommendedName>
        <fullName evidence="3">Fe-S cluster assembly iron-binding protein IscA</fullName>
    </recommendedName>
</protein>
<accession>A0ABW3QMD3</accession>
<sequence length="102" mass="11239">MSEADVSTWRSRRERLDAVIDSARARVAAAGAELRVQVDPNEEPSPAVTWNWHITCTAEGIEVDVIASQDLAQFAIEDGSGRFEIETDAAGFPEVLTRRLLQ</sequence>
<dbReference type="Proteomes" id="UP001597168">
    <property type="component" value="Unassembled WGS sequence"/>
</dbReference>
<dbReference type="RefSeq" id="WP_380718385.1">
    <property type="nucleotide sequence ID" value="NZ_JBHTLK010000001.1"/>
</dbReference>
<gene>
    <name evidence="1" type="ORF">ACFQ3T_00300</name>
</gene>
<proteinExistence type="predicted"/>
<dbReference type="EMBL" id="JBHTLK010000001">
    <property type="protein sequence ID" value="MFD1145558.1"/>
    <property type="molecule type" value="Genomic_DNA"/>
</dbReference>
<organism evidence="1 2">
    <name type="scientific">Saccharothrix hoggarensis</name>
    <dbReference type="NCBI Taxonomy" id="913853"/>
    <lineage>
        <taxon>Bacteria</taxon>
        <taxon>Bacillati</taxon>
        <taxon>Actinomycetota</taxon>
        <taxon>Actinomycetes</taxon>
        <taxon>Pseudonocardiales</taxon>
        <taxon>Pseudonocardiaceae</taxon>
        <taxon>Saccharothrix</taxon>
    </lineage>
</organism>
<keyword evidence="2" id="KW-1185">Reference proteome</keyword>
<reference evidence="2" key="1">
    <citation type="journal article" date="2019" name="Int. J. Syst. Evol. Microbiol.">
        <title>The Global Catalogue of Microorganisms (GCM) 10K type strain sequencing project: providing services to taxonomists for standard genome sequencing and annotation.</title>
        <authorList>
            <consortium name="The Broad Institute Genomics Platform"/>
            <consortium name="The Broad Institute Genome Sequencing Center for Infectious Disease"/>
            <person name="Wu L."/>
            <person name="Ma J."/>
        </authorList>
    </citation>
    <scope>NUCLEOTIDE SEQUENCE [LARGE SCALE GENOMIC DNA]</scope>
    <source>
        <strain evidence="2">CCUG 60214</strain>
    </source>
</reference>
<evidence type="ECO:0000313" key="2">
    <source>
        <dbReference type="Proteomes" id="UP001597168"/>
    </source>
</evidence>